<evidence type="ECO:0000256" key="3">
    <source>
        <dbReference type="ARBA" id="ARBA00022989"/>
    </source>
</evidence>
<feature type="transmembrane region" description="Helical" evidence="5">
    <location>
        <begin position="360"/>
        <end position="379"/>
    </location>
</feature>
<feature type="transmembrane region" description="Helical" evidence="5">
    <location>
        <begin position="140"/>
        <end position="162"/>
    </location>
</feature>
<comment type="subcellular location">
    <subcellularLocation>
        <location evidence="1">Membrane</location>
        <topology evidence="1">Multi-pass membrane protein</topology>
    </subcellularLocation>
</comment>
<dbReference type="RefSeq" id="WP_145030774.1">
    <property type="nucleotide sequence ID" value="NZ_CP036271.1"/>
</dbReference>
<feature type="domain" description="Major facilitator superfamily (MFS) profile" evidence="6">
    <location>
        <begin position="13"/>
        <end position="421"/>
    </location>
</feature>
<dbReference type="GO" id="GO:0016020">
    <property type="term" value="C:membrane"/>
    <property type="evidence" value="ECO:0007669"/>
    <property type="project" value="UniProtKB-SubCell"/>
</dbReference>
<evidence type="ECO:0000256" key="2">
    <source>
        <dbReference type="ARBA" id="ARBA00022692"/>
    </source>
</evidence>
<evidence type="ECO:0000313" key="8">
    <source>
        <dbReference type="Proteomes" id="UP000315700"/>
    </source>
</evidence>
<feature type="transmembrane region" description="Helical" evidence="5">
    <location>
        <begin position="51"/>
        <end position="71"/>
    </location>
</feature>
<dbReference type="SUPFAM" id="SSF103473">
    <property type="entry name" value="MFS general substrate transporter"/>
    <property type="match status" value="1"/>
</dbReference>
<keyword evidence="2 5" id="KW-0812">Transmembrane</keyword>
<evidence type="ECO:0000256" key="4">
    <source>
        <dbReference type="ARBA" id="ARBA00023136"/>
    </source>
</evidence>
<feature type="transmembrane region" description="Helical" evidence="5">
    <location>
        <begin position="229"/>
        <end position="250"/>
    </location>
</feature>
<name>A0A517SFQ9_9PLAN</name>
<keyword evidence="8" id="KW-1185">Reference proteome</keyword>
<dbReference type="InterPro" id="IPR036259">
    <property type="entry name" value="MFS_trans_sf"/>
</dbReference>
<evidence type="ECO:0000256" key="5">
    <source>
        <dbReference type="SAM" id="Phobius"/>
    </source>
</evidence>
<proteinExistence type="predicted"/>
<feature type="transmembrane region" description="Helical" evidence="5">
    <location>
        <begin position="174"/>
        <end position="195"/>
    </location>
</feature>
<feature type="transmembrane region" description="Helical" evidence="5">
    <location>
        <begin position="399"/>
        <end position="417"/>
    </location>
</feature>
<dbReference type="PANTHER" id="PTHR11662:SF399">
    <property type="entry name" value="FI19708P1-RELATED"/>
    <property type="match status" value="1"/>
</dbReference>
<keyword evidence="4 5" id="KW-0472">Membrane</keyword>
<protein>
    <submittedName>
        <fullName evidence="7">L-galactonate transporter</fullName>
    </submittedName>
</protein>
<dbReference type="PROSITE" id="PS50850">
    <property type="entry name" value="MFS"/>
    <property type="match status" value="1"/>
</dbReference>
<dbReference type="Pfam" id="PF07690">
    <property type="entry name" value="MFS_1"/>
    <property type="match status" value="1"/>
</dbReference>
<dbReference type="EMBL" id="CP036271">
    <property type="protein sequence ID" value="QDT54965.1"/>
    <property type="molecule type" value="Genomic_DNA"/>
</dbReference>
<reference evidence="7 8" key="1">
    <citation type="submission" date="2019-02" db="EMBL/GenBank/DDBJ databases">
        <title>Deep-cultivation of Planctomycetes and their phenomic and genomic characterization uncovers novel biology.</title>
        <authorList>
            <person name="Wiegand S."/>
            <person name="Jogler M."/>
            <person name="Boedeker C."/>
            <person name="Pinto D."/>
            <person name="Vollmers J."/>
            <person name="Rivas-Marin E."/>
            <person name="Kohn T."/>
            <person name="Peeters S.H."/>
            <person name="Heuer A."/>
            <person name="Rast P."/>
            <person name="Oberbeckmann S."/>
            <person name="Bunk B."/>
            <person name="Jeske O."/>
            <person name="Meyerdierks A."/>
            <person name="Storesund J.E."/>
            <person name="Kallscheuer N."/>
            <person name="Luecker S."/>
            <person name="Lage O.M."/>
            <person name="Pohl T."/>
            <person name="Merkel B.J."/>
            <person name="Hornburger P."/>
            <person name="Mueller R.-W."/>
            <person name="Bruemmer F."/>
            <person name="Labrenz M."/>
            <person name="Spormann A.M."/>
            <person name="Op den Camp H."/>
            <person name="Overmann J."/>
            <person name="Amann R."/>
            <person name="Jetten M.S.M."/>
            <person name="Mascher T."/>
            <person name="Medema M.H."/>
            <person name="Devos D.P."/>
            <person name="Kaster A.-K."/>
            <person name="Ovreas L."/>
            <person name="Rohde M."/>
            <person name="Galperin M.Y."/>
            <person name="Jogler C."/>
        </authorList>
    </citation>
    <scope>NUCLEOTIDE SEQUENCE [LARGE SCALE GENOMIC DNA]</scope>
    <source>
        <strain evidence="7 8">Pan44</strain>
    </source>
</reference>
<feature type="transmembrane region" description="Helical" evidence="5">
    <location>
        <begin position="78"/>
        <end position="97"/>
    </location>
</feature>
<gene>
    <name evidence="7" type="primary">yjjL_1</name>
    <name evidence="7" type="ORF">Pan44_30060</name>
</gene>
<organism evidence="7 8">
    <name type="scientific">Caulifigura coniformis</name>
    <dbReference type="NCBI Taxonomy" id="2527983"/>
    <lineage>
        <taxon>Bacteria</taxon>
        <taxon>Pseudomonadati</taxon>
        <taxon>Planctomycetota</taxon>
        <taxon>Planctomycetia</taxon>
        <taxon>Planctomycetales</taxon>
        <taxon>Planctomycetaceae</taxon>
        <taxon>Caulifigura</taxon>
    </lineage>
</organism>
<dbReference type="PANTHER" id="PTHR11662">
    <property type="entry name" value="SOLUTE CARRIER FAMILY 17"/>
    <property type="match status" value="1"/>
</dbReference>
<feature type="transmembrane region" description="Helical" evidence="5">
    <location>
        <begin position="270"/>
        <end position="291"/>
    </location>
</feature>
<evidence type="ECO:0000313" key="7">
    <source>
        <dbReference type="EMBL" id="QDT54965.1"/>
    </source>
</evidence>
<dbReference type="InterPro" id="IPR020846">
    <property type="entry name" value="MFS_dom"/>
</dbReference>
<evidence type="ECO:0000259" key="6">
    <source>
        <dbReference type="PROSITE" id="PS50850"/>
    </source>
</evidence>
<feature type="transmembrane region" description="Helical" evidence="5">
    <location>
        <begin position="328"/>
        <end position="348"/>
    </location>
</feature>
<dbReference type="KEGG" id="ccos:Pan44_30060"/>
<dbReference type="InterPro" id="IPR011701">
    <property type="entry name" value="MFS"/>
</dbReference>
<accession>A0A517SFQ9</accession>
<evidence type="ECO:0000256" key="1">
    <source>
        <dbReference type="ARBA" id="ARBA00004141"/>
    </source>
</evidence>
<feature type="transmembrane region" description="Helical" evidence="5">
    <location>
        <begin position="303"/>
        <end position="322"/>
    </location>
</feature>
<keyword evidence="3 5" id="KW-1133">Transmembrane helix</keyword>
<dbReference type="InParanoid" id="A0A517SFQ9"/>
<dbReference type="Proteomes" id="UP000315700">
    <property type="component" value="Chromosome"/>
</dbReference>
<dbReference type="Gene3D" id="1.20.1250.20">
    <property type="entry name" value="MFS general substrate transporter like domains"/>
    <property type="match status" value="2"/>
</dbReference>
<dbReference type="GO" id="GO:0022857">
    <property type="term" value="F:transmembrane transporter activity"/>
    <property type="evidence" value="ECO:0007669"/>
    <property type="project" value="InterPro"/>
</dbReference>
<dbReference type="AlphaFoldDB" id="A0A517SFQ9"/>
<dbReference type="InterPro" id="IPR050382">
    <property type="entry name" value="MFS_Na/Anion_cotransporter"/>
</dbReference>
<dbReference type="OrthoDB" id="8596007at2"/>
<sequence length="428" mass="47041">MPFTFPRPRTALLCGLLLCATLINYMDRQALSSLATRISGELGLTNQDYGSLERAFGLAFATGSLAFGFLADAVSVRWLYPAVLVAWSAMGIVTGFAKTYDDLFYCRMFLGFFEAGHWPCAMQTIRRSLKDEDRGLGNSVLQSGASIGAIVTPIIIQLMIPLGSDGEPSQEPGLWRLPFIVFGGIGFAWATGWMATVRRRDLQQAAEVEETQQIGLLADLLRLLKTGKFWTLLLVVIAINTSWQIFRGWLPKLLQEGRGYKENVALSFTSGYYIATDAGCIAAGLATKWLATRGVSVFNSRRITYTVSSLCCASIVLLPWTPSGTPLLMLWLLAGAGALGVFPCYYSFVQSLSERHPAKIFGILSFCAWLTTSPLQKIFGTWIDSMIAANVSLPFDRMMVAVGILPLIAAIPLWLLWREKPQPTEKTS</sequence>